<dbReference type="AlphaFoldDB" id="A0AAE2MSB1"/>
<dbReference type="KEGG" id="asj:AsACE_CH02556"/>
<protein>
    <submittedName>
        <fullName evidence="1">Uncharacterized protein</fullName>
    </submittedName>
</protein>
<sequence>MLRIILLATLTLGVAVTGGCATTQDTIFKLQSPDTPLEQVLKLRPELRENIATVELRQFFNNVESPTAGQVKVTETGLKDDSVKAIQTIYHFKLDGRQWELVNTQKAYQCLRGSDKKKFQQEPCP</sequence>
<dbReference type="Proteomes" id="UP000503505">
    <property type="component" value="Chromosome"/>
</dbReference>
<accession>A0AAE2MSB1</accession>
<dbReference type="EMBL" id="CP044463">
    <property type="protein sequence ID" value="QIC66212.1"/>
    <property type="molecule type" value="Genomic_DNA"/>
</dbReference>
<reference evidence="1 2" key="1">
    <citation type="submission" date="2019-09" db="EMBL/GenBank/DDBJ databases">
        <title>Non-baumannii Acinetobacter spp. carrying blaNDM-1 isolated in China.</title>
        <authorList>
            <person name="Cui C."/>
            <person name="Chen C."/>
            <person name="Sun J."/>
            <person name="Liu Y."/>
        </authorList>
    </citation>
    <scope>NUCLEOTIDE SEQUENCE [LARGE SCALE GENOMIC DNA]</scope>
    <source>
        <strain evidence="1 2">HZE23-1</strain>
    </source>
</reference>
<name>A0AAE2MSB1_9GAMM</name>
<dbReference type="PROSITE" id="PS51257">
    <property type="entry name" value="PROKAR_LIPOPROTEIN"/>
    <property type="match status" value="1"/>
</dbReference>
<proteinExistence type="predicted"/>
<evidence type="ECO:0000313" key="1">
    <source>
        <dbReference type="EMBL" id="QIC66212.1"/>
    </source>
</evidence>
<organism evidence="1 2">
    <name type="scientific">Acinetobacter schindleri</name>
    <dbReference type="NCBI Taxonomy" id="108981"/>
    <lineage>
        <taxon>Bacteria</taxon>
        <taxon>Pseudomonadati</taxon>
        <taxon>Pseudomonadota</taxon>
        <taxon>Gammaproteobacteria</taxon>
        <taxon>Moraxellales</taxon>
        <taxon>Moraxellaceae</taxon>
        <taxon>Acinetobacter</taxon>
    </lineage>
</organism>
<dbReference type="RefSeq" id="WP_004809915.1">
    <property type="nucleotide sequence ID" value="NZ_BAABSB010000021.1"/>
</dbReference>
<gene>
    <name evidence="1" type="ORF">FSC10_01970</name>
</gene>
<evidence type="ECO:0000313" key="2">
    <source>
        <dbReference type="Proteomes" id="UP000503505"/>
    </source>
</evidence>